<dbReference type="EMBL" id="CABITT030000008">
    <property type="protein sequence ID" value="VVB17377.1"/>
    <property type="molecule type" value="Genomic_DNA"/>
</dbReference>
<dbReference type="OrthoDB" id="1063785at2759"/>
<evidence type="ECO:0000313" key="2">
    <source>
        <dbReference type="Proteomes" id="UP000489600"/>
    </source>
</evidence>
<proteinExistence type="predicted"/>
<gene>
    <name evidence="1" type="ORF">ANE_LOCUS27821</name>
</gene>
<comment type="caution">
    <text evidence="1">The sequence shown here is derived from an EMBL/GenBank/DDBJ whole genome shotgun (WGS) entry which is preliminary data.</text>
</comment>
<dbReference type="Proteomes" id="UP000489600">
    <property type="component" value="Unassembled WGS sequence"/>
</dbReference>
<sequence length="67" mass="7159">MNNQNVAMFLAGEVISAIEKDTNFVFFLASINVVLTMLAAKDEALRLLNAYMVLANGSASGGPKICH</sequence>
<accession>A0A565CUX7</accession>
<dbReference type="AlphaFoldDB" id="A0A565CUX7"/>
<name>A0A565CUX7_9BRAS</name>
<evidence type="ECO:0000313" key="1">
    <source>
        <dbReference type="EMBL" id="VVB17377.1"/>
    </source>
</evidence>
<keyword evidence="2" id="KW-1185">Reference proteome</keyword>
<organism evidence="1 2">
    <name type="scientific">Arabis nemorensis</name>
    <dbReference type="NCBI Taxonomy" id="586526"/>
    <lineage>
        <taxon>Eukaryota</taxon>
        <taxon>Viridiplantae</taxon>
        <taxon>Streptophyta</taxon>
        <taxon>Embryophyta</taxon>
        <taxon>Tracheophyta</taxon>
        <taxon>Spermatophyta</taxon>
        <taxon>Magnoliopsida</taxon>
        <taxon>eudicotyledons</taxon>
        <taxon>Gunneridae</taxon>
        <taxon>Pentapetalae</taxon>
        <taxon>rosids</taxon>
        <taxon>malvids</taxon>
        <taxon>Brassicales</taxon>
        <taxon>Brassicaceae</taxon>
        <taxon>Arabideae</taxon>
        <taxon>Arabis</taxon>
    </lineage>
</organism>
<protein>
    <submittedName>
        <fullName evidence="1">Uncharacterized protein</fullName>
    </submittedName>
</protein>
<reference evidence="1" key="1">
    <citation type="submission" date="2019-07" db="EMBL/GenBank/DDBJ databases">
        <authorList>
            <person name="Dittberner H."/>
        </authorList>
    </citation>
    <scope>NUCLEOTIDE SEQUENCE [LARGE SCALE GENOMIC DNA]</scope>
</reference>